<protein>
    <submittedName>
        <fullName evidence="1">Uncharacterized protein</fullName>
    </submittedName>
</protein>
<evidence type="ECO:0000313" key="1">
    <source>
        <dbReference type="EMBL" id="MBO0132276.1"/>
    </source>
</evidence>
<sequence>MIELEIAVTVSDAQDALQRGAIVTVAQLADLDGERVASRQQRTQAVDIVSGEPEYRVFSFENRGIYEITIRSPSGTDAHELTVQQSLKLSFEVPSRRSATEFAAGMDWSRLIEPSSVLVPRPQFEGPPHYAAQALEDAIGGARVMNYLNVLATSEMVAPGYGSFADTKLLVPRLDVKADGIVQRFETPRYSHSTVIASPTFHELNELYFELRGLPTNGDPPIRWINSFGISGRDLVSIPWTWFPFPDDPERAVELKLSKKDARSGPMTALIVRDTKWGALLDFVTQGRMQDAALVADSLLEGHGSPRGGRSLPEYALEGKLQEPLVAALGGIILVSNIANLQRKRWDEWLENLANWFPNMPDAAAIFGYRCLQMGEIEKAHVWLTRSVSQGLPFFSATFRLLTLGFAQLEDRRSLDLISAAAAAVDVTQPFTVIHVPWGTTTRDPATTEGHG</sequence>
<comment type="caution">
    <text evidence="1">The sequence shown here is derived from an EMBL/GenBank/DDBJ whole genome shotgun (WGS) entry which is preliminary data.</text>
</comment>
<keyword evidence="2" id="KW-1185">Reference proteome</keyword>
<name>A0ABS3EJV4_9HYPH</name>
<accession>A0ABS3EJV4</accession>
<dbReference type="Proteomes" id="UP000664699">
    <property type="component" value="Unassembled WGS sequence"/>
</dbReference>
<dbReference type="RefSeq" id="WP_207134712.1">
    <property type="nucleotide sequence ID" value="NZ_JAFLNA010000008.1"/>
</dbReference>
<reference evidence="1 2" key="1">
    <citation type="submission" date="2021-03" db="EMBL/GenBank/DDBJ databases">
        <title>Whole genome sequence of Agrobacterium sp. strain Rnr.</title>
        <authorList>
            <person name="Mafakheri H."/>
            <person name="Taghavi S.M."/>
            <person name="Nemanja K."/>
            <person name="Osdaghi E."/>
        </authorList>
    </citation>
    <scope>NUCLEOTIDE SEQUENCE [LARGE SCALE GENOMIC DNA]</scope>
    <source>
        <strain evidence="1 2">Rnr</strain>
    </source>
</reference>
<organism evidence="1 2">
    <name type="scientific">Agrobacterium burrii</name>
    <dbReference type="NCBI Taxonomy" id="2815339"/>
    <lineage>
        <taxon>Bacteria</taxon>
        <taxon>Pseudomonadati</taxon>
        <taxon>Pseudomonadota</taxon>
        <taxon>Alphaproteobacteria</taxon>
        <taxon>Hyphomicrobiales</taxon>
        <taxon>Rhizobiaceae</taxon>
        <taxon>Rhizobium/Agrobacterium group</taxon>
        <taxon>Agrobacterium</taxon>
        <taxon>Agrobacterium tumefaciens complex</taxon>
    </lineage>
</organism>
<gene>
    <name evidence="1" type="ORF">JZX89_16200</name>
</gene>
<proteinExistence type="predicted"/>
<dbReference type="EMBL" id="JAFLNA010000008">
    <property type="protein sequence ID" value="MBO0132276.1"/>
    <property type="molecule type" value="Genomic_DNA"/>
</dbReference>
<evidence type="ECO:0000313" key="2">
    <source>
        <dbReference type="Proteomes" id="UP000664699"/>
    </source>
</evidence>